<name>A0ABQ3X3C0_9ACTN</name>
<proteinExistence type="predicted"/>
<comment type="caution">
    <text evidence="1">The sequence shown here is derived from an EMBL/GenBank/DDBJ whole genome shotgun (WGS) entry which is preliminary data.</text>
</comment>
<protein>
    <submittedName>
        <fullName evidence="1">Uncharacterized protein</fullName>
    </submittedName>
</protein>
<keyword evidence="2" id="KW-1185">Reference proteome</keyword>
<evidence type="ECO:0000313" key="2">
    <source>
        <dbReference type="Proteomes" id="UP000612282"/>
    </source>
</evidence>
<sequence length="87" mass="9233">MAGYLLRCCNAAPGRCGRAGILAVPPHLHAYLRRLFVVLRLRGVFTLRRTGHPSQLPGGSLGRRIEALLGPIIAVTGTLTVADAAFS</sequence>
<accession>A0ABQ3X3C0</accession>
<organism evidence="1 2">
    <name type="scientific">Actinoplanes couchii</name>
    <dbReference type="NCBI Taxonomy" id="403638"/>
    <lineage>
        <taxon>Bacteria</taxon>
        <taxon>Bacillati</taxon>
        <taxon>Actinomycetota</taxon>
        <taxon>Actinomycetes</taxon>
        <taxon>Micromonosporales</taxon>
        <taxon>Micromonosporaceae</taxon>
        <taxon>Actinoplanes</taxon>
    </lineage>
</organism>
<dbReference type="EMBL" id="BOMG01000026">
    <property type="protein sequence ID" value="GID53000.1"/>
    <property type="molecule type" value="Genomic_DNA"/>
</dbReference>
<evidence type="ECO:0000313" key="1">
    <source>
        <dbReference type="EMBL" id="GID53000.1"/>
    </source>
</evidence>
<dbReference type="Proteomes" id="UP000612282">
    <property type="component" value="Unassembled WGS sequence"/>
</dbReference>
<gene>
    <name evidence="1" type="ORF">Aco03nite_014040</name>
</gene>
<reference evidence="1 2" key="1">
    <citation type="submission" date="2021-01" db="EMBL/GenBank/DDBJ databases">
        <title>Whole genome shotgun sequence of Actinoplanes couchii NBRC 106145.</title>
        <authorList>
            <person name="Komaki H."/>
            <person name="Tamura T."/>
        </authorList>
    </citation>
    <scope>NUCLEOTIDE SEQUENCE [LARGE SCALE GENOMIC DNA]</scope>
    <source>
        <strain evidence="1 2">NBRC 106145</strain>
    </source>
</reference>